<dbReference type="EMBL" id="AP035785">
    <property type="protein sequence ID" value="BFO71888.1"/>
    <property type="molecule type" value="Genomic_DNA"/>
</dbReference>
<organism evidence="3">
    <name type="scientific">Prevotella sp. GTC17253</name>
    <dbReference type="NCBI Taxonomy" id="3236793"/>
    <lineage>
        <taxon>Bacteria</taxon>
        <taxon>Pseudomonadati</taxon>
        <taxon>Bacteroidota</taxon>
        <taxon>Bacteroidia</taxon>
        <taxon>Bacteroidales</taxon>
        <taxon>Prevotellaceae</taxon>
        <taxon>Prevotella</taxon>
    </lineage>
</organism>
<reference evidence="3" key="1">
    <citation type="submission" date="2024-07" db="EMBL/GenBank/DDBJ databases">
        <title>Complete genome sequence of Prevotella sp. YM-2024 GTC17253.</title>
        <authorList>
            <person name="Hayashi M."/>
            <person name="Muto Y."/>
            <person name="Tanaka K."/>
            <person name="Niwa H."/>
        </authorList>
    </citation>
    <scope>NUCLEOTIDE SEQUENCE</scope>
    <source>
        <strain evidence="3">GTC17253</strain>
    </source>
</reference>
<gene>
    <name evidence="3" type="ORF">GTC17253_18540</name>
</gene>
<feature type="signal peptide" evidence="1">
    <location>
        <begin position="1"/>
        <end position="30"/>
    </location>
</feature>
<dbReference type="AlphaFoldDB" id="A0AB33IV37"/>
<proteinExistence type="predicted"/>
<accession>A0AB33IV37</accession>
<feature type="chain" id="PRO_5044230157" evidence="1">
    <location>
        <begin position="31"/>
        <end position="571"/>
    </location>
</feature>
<feature type="domain" description="DUF5018" evidence="2">
    <location>
        <begin position="17"/>
        <end position="364"/>
    </location>
</feature>
<dbReference type="Gene3D" id="2.60.40.2340">
    <property type="match status" value="1"/>
</dbReference>
<dbReference type="Pfam" id="PF16410">
    <property type="entry name" value="DUF5018"/>
    <property type="match status" value="1"/>
</dbReference>
<dbReference type="InterPro" id="IPR032186">
    <property type="entry name" value="DUF5018"/>
</dbReference>
<evidence type="ECO:0000256" key="1">
    <source>
        <dbReference type="SAM" id="SignalP"/>
    </source>
</evidence>
<evidence type="ECO:0000313" key="3">
    <source>
        <dbReference type="EMBL" id="BFO71888.1"/>
    </source>
</evidence>
<protein>
    <submittedName>
        <fullName evidence="3">DUF5018 domain-containing protein</fullName>
    </submittedName>
</protein>
<name>A0AB33IV37_9BACT</name>
<keyword evidence="1" id="KW-0732">Signal</keyword>
<evidence type="ECO:0000259" key="2">
    <source>
        <dbReference type="Pfam" id="PF16410"/>
    </source>
</evidence>
<sequence length="571" mass="61901">MKQQFKYKCTAILKDSFFILVGMFLLNSCAEEEYVAPTANRSGITSLKAYFADGENKDKLAVDWSIANSEMTDYVIPIPYYYPDESDNTTEKYLDSMKVVATLENNCTINPSISVLNLNKKNTFTYTDPYGKQTPITISGQVTRSNKCAIKAITIHPYELSGIIDEEKKTVSLVTLDELSAATAEVTLSPHARISPDPAVAHNLDNNDFTFTVTADNGVDKAVYKLVKEIPKKLPNGYRKGSEKLVFEKSMLSLGVTKPDNIHPTLAGMGNYVILNLGDGSAPQYFQKATGNKLGTVNLGAAKADGAITSDVAGNMLISNYAESGQTLKIFKTNSVTKAPELFISYPNQLGVGLGSRLHVQGDLNKDAIITATVDNSKNAIRWIVKGGVLGTPENMLFDVGNEWGGQDGNAKVVACGTDVASGCFFNYYQGGACTLYHASDWKTSKALVADGTSSAWGYNTGAIDTRTFNNSKFLTIFEIGYWPNWGLAGNVFLYDADSPSSITGELRGSSALKYVHEVGDEYGDVGPAAGGRFGDVLMVPSEDGFFMHIFYASNTHLSFGCIQIDCIDKK</sequence>